<keyword evidence="4" id="KW-1185">Reference proteome</keyword>
<dbReference type="AlphaFoldDB" id="A0A5B8JXY0"/>
<comment type="similarity">
    <text evidence="2">Belongs to the YbaB/EbfC family.</text>
</comment>
<evidence type="ECO:0000256" key="2">
    <source>
        <dbReference type="HAMAP-Rule" id="MF_00274"/>
    </source>
</evidence>
<dbReference type="SUPFAM" id="SSF82607">
    <property type="entry name" value="YbaB-like"/>
    <property type="match status" value="1"/>
</dbReference>
<keyword evidence="1 2" id="KW-0238">DNA-binding</keyword>
<accession>A0A5B8JXY0</accession>
<dbReference type="Gene3D" id="3.30.1310.10">
    <property type="entry name" value="Nucleoid-associated protein YbaB-like domain"/>
    <property type="match status" value="1"/>
</dbReference>
<dbReference type="GO" id="GO:0005829">
    <property type="term" value="C:cytosol"/>
    <property type="evidence" value="ECO:0007669"/>
    <property type="project" value="TreeGrafter"/>
</dbReference>
<dbReference type="InterPro" id="IPR036894">
    <property type="entry name" value="YbaB-like_sf"/>
</dbReference>
<dbReference type="InterPro" id="IPR004401">
    <property type="entry name" value="YbaB/EbfC"/>
</dbReference>
<dbReference type="RefSeq" id="WP_146367612.1">
    <property type="nucleotide sequence ID" value="NZ_CP041664.1"/>
</dbReference>
<sequence length="95" mass="10941">MNPEMLKRLRKMQAELEKKQKEFNNKEFTIEKQGVKIVASGNKKLISITIDEMLIDPDDKDLIEDLIVVAWNELIDEIDEAEEELAPAMPNGLPF</sequence>
<dbReference type="Proteomes" id="UP000318927">
    <property type="component" value="Chromosome"/>
</dbReference>
<reference evidence="3 4" key="1">
    <citation type="journal article" date="2019" name="Microbiol. Resour. Announc.">
        <title>Complete Genome Sequences of Three Mycoplasma anserisalpingitis (Mycoplasma sp. 1220) Strains.</title>
        <authorList>
            <person name="Grozner D."/>
            <person name="Forro B."/>
            <person name="Kovacs A.B."/>
            <person name="Marton S."/>
            <person name="Banyai K."/>
            <person name="Kreizinger Z."/>
            <person name="Sulyok K.M."/>
            <person name="Gyuranecz M."/>
        </authorList>
    </citation>
    <scope>NUCLEOTIDE SEQUENCE [LARGE SCALE GENOMIC DNA]</scope>
    <source>
        <strain evidence="3 4">ATCC:BAA-2147</strain>
    </source>
</reference>
<evidence type="ECO:0000256" key="1">
    <source>
        <dbReference type="ARBA" id="ARBA00023125"/>
    </source>
</evidence>
<proteinExistence type="inferred from homology"/>
<name>A0A5B8JXY0_9MOLU</name>
<dbReference type="NCBIfam" id="TIGR00103">
    <property type="entry name" value="DNA_YbaB_EbfC"/>
    <property type="match status" value="1"/>
</dbReference>
<dbReference type="PIRSF" id="PIRSF004555">
    <property type="entry name" value="UCP004555"/>
    <property type="match status" value="1"/>
</dbReference>
<keyword evidence="2" id="KW-0963">Cytoplasm</keyword>
<dbReference type="GO" id="GO:0043590">
    <property type="term" value="C:bacterial nucleoid"/>
    <property type="evidence" value="ECO:0007669"/>
    <property type="project" value="UniProtKB-UniRule"/>
</dbReference>
<evidence type="ECO:0000313" key="3">
    <source>
        <dbReference type="EMBL" id="QDY87160.1"/>
    </source>
</evidence>
<dbReference type="PANTHER" id="PTHR33449:SF1">
    <property type="entry name" value="NUCLEOID-ASSOCIATED PROTEIN YBAB"/>
    <property type="match status" value="1"/>
</dbReference>
<comment type="function">
    <text evidence="2">Binds to DNA and alters its conformation. May be involved in regulation of gene expression, nucleoid organization and DNA protection.</text>
</comment>
<dbReference type="KEGG" id="mans:FRW55_03300"/>
<dbReference type="GO" id="GO:0003677">
    <property type="term" value="F:DNA binding"/>
    <property type="evidence" value="ECO:0007669"/>
    <property type="project" value="UniProtKB-UniRule"/>
</dbReference>
<dbReference type="OrthoDB" id="399030at2"/>
<protein>
    <recommendedName>
        <fullName evidence="2">Nucleoid-associated protein FRW55_03300</fullName>
    </recommendedName>
</protein>
<dbReference type="Pfam" id="PF02575">
    <property type="entry name" value="YbaB_DNA_bd"/>
    <property type="match status" value="1"/>
</dbReference>
<evidence type="ECO:0000313" key="4">
    <source>
        <dbReference type="Proteomes" id="UP000318927"/>
    </source>
</evidence>
<comment type="subunit">
    <text evidence="2">Homodimer.</text>
</comment>
<dbReference type="HAMAP" id="MF_00274">
    <property type="entry name" value="DNA_YbaB_EbfC"/>
    <property type="match status" value="1"/>
</dbReference>
<dbReference type="PANTHER" id="PTHR33449">
    <property type="entry name" value="NUCLEOID-ASSOCIATED PROTEIN YBAB"/>
    <property type="match status" value="1"/>
</dbReference>
<dbReference type="EMBL" id="CP042295">
    <property type="protein sequence ID" value="QDY87160.1"/>
    <property type="molecule type" value="Genomic_DNA"/>
</dbReference>
<gene>
    <name evidence="3" type="ORF">FRW55_03300</name>
</gene>
<organism evidence="3 4">
    <name type="scientific">Mycoplasma anserisalpingitidis</name>
    <dbReference type="NCBI Taxonomy" id="519450"/>
    <lineage>
        <taxon>Bacteria</taxon>
        <taxon>Bacillati</taxon>
        <taxon>Mycoplasmatota</taxon>
        <taxon>Mollicutes</taxon>
        <taxon>Mycoplasmataceae</taxon>
        <taxon>Mycoplasma</taxon>
    </lineage>
</organism>
<comment type="subcellular location">
    <subcellularLocation>
        <location evidence="2">Cytoplasm</location>
        <location evidence="2">Nucleoid</location>
    </subcellularLocation>
</comment>